<evidence type="ECO:0000313" key="1">
    <source>
        <dbReference type="EMBL" id="QEV21024.1"/>
    </source>
</evidence>
<proteinExistence type="predicted"/>
<sequence length="90" mass="9714">MQALMSTQALDPTLDLDIEVLEPLDAHVAPLDGPGELAWKQGWDGVGHTGQAVHEGVKGNWGDAWNHGAQAVKNFGSAAYNTQRWWNGAH</sequence>
<gene>
    <name evidence="1" type="ORF">CP975_28840</name>
</gene>
<name>A0A5J6HQL1_STRAD</name>
<protein>
    <submittedName>
        <fullName evidence="1">Uncharacterized protein</fullName>
    </submittedName>
</protein>
<dbReference type="KEGG" id="salw:CP975_28840"/>
<dbReference type="EMBL" id="CP023695">
    <property type="protein sequence ID" value="QEV21024.1"/>
    <property type="molecule type" value="Genomic_DNA"/>
</dbReference>
<evidence type="ECO:0000313" key="2">
    <source>
        <dbReference type="Proteomes" id="UP000326553"/>
    </source>
</evidence>
<accession>A0A5J6HQL1</accession>
<dbReference type="AlphaFoldDB" id="A0A5J6HQL1"/>
<reference evidence="1 2" key="1">
    <citation type="submission" date="2017-09" db="EMBL/GenBank/DDBJ databases">
        <authorList>
            <person name="Lee N."/>
            <person name="Cho B.-K."/>
        </authorList>
    </citation>
    <scope>NUCLEOTIDE SEQUENCE [LARGE SCALE GENOMIC DNA]</scope>
    <source>
        <strain evidence="1 2">ATCC 12461</strain>
    </source>
</reference>
<keyword evidence="2" id="KW-1185">Reference proteome</keyword>
<organism evidence="1 2">
    <name type="scientific">Streptomyces alboniger</name>
    <dbReference type="NCBI Taxonomy" id="132473"/>
    <lineage>
        <taxon>Bacteria</taxon>
        <taxon>Bacillati</taxon>
        <taxon>Actinomycetota</taxon>
        <taxon>Actinomycetes</taxon>
        <taxon>Kitasatosporales</taxon>
        <taxon>Streptomycetaceae</taxon>
        <taxon>Streptomyces</taxon>
        <taxon>Streptomyces aurantiacus group</taxon>
    </lineage>
</organism>
<dbReference type="Proteomes" id="UP000326553">
    <property type="component" value="Chromosome"/>
</dbReference>